<gene>
    <name evidence="1" type="ORF">QSG27_26410</name>
</gene>
<keyword evidence="2" id="KW-1185">Reference proteome</keyword>
<protein>
    <recommendedName>
        <fullName evidence="3">Transposase</fullName>
    </recommendedName>
</protein>
<dbReference type="Proteomes" id="UP001227317">
    <property type="component" value="Unassembled WGS sequence"/>
</dbReference>
<evidence type="ECO:0008006" key="3">
    <source>
        <dbReference type="Google" id="ProtNLM"/>
    </source>
</evidence>
<proteinExistence type="predicted"/>
<evidence type="ECO:0000313" key="2">
    <source>
        <dbReference type="Proteomes" id="UP001227317"/>
    </source>
</evidence>
<reference evidence="1 2" key="1">
    <citation type="submission" date="2023-06" db="EMBL/GenBank/DDBJ databases">
        <title>Azospirillum isscasensis sp.nov, a bacterium isolated from rhizosphere soil of rice.</title>
        <authorList>
            <person name="Wang H."/>
        </authorList>
    </citation>
    <scope>NUCLEOTIDE SEQUENCE [LARGE SCALE GENOMIC DNA]</scope>
    <source>
        <strain evidence="1 2">C340-1</strain>
    </source>
</reference>
<comment type="caution">
    <text evidence="1">The sequence shown here is derived from an EMBL/GenBank/DDBJ whole genome shotgun (WGS) entry which is preliminary data.</text>
</comment>
<name>A0ABU0WQQ2_9PROT</name>
<sequence>SRDMVPLVAAIRLISKQWKPSRAARMRRADDLRRTGFQVIAARLDEQRQTIHAMIPTRIAAVGRADTP</sequence>
<evidence type="ECO:0000313" key="1">
    <source>
        <dbReference type="EMBL" id="MDQ2106253.1"/>
    </source>
</evidence>
<accession>A0ABU0WQQ2</accession>
<dbReference type="EMBL" id="JAUJFI010000218">
    <property type="protein sequence ID" value="MDQ2106253.1"/>
    <property type="molecule type" value="Genomic_DNA"/>
</dbReference>
<feature type="non-terminal residue" evidence="1">
    <location>
        <position position="1"/>
    </location>
</feature>
<dbReference type="RefSeq" id="WP_306711461.1">
    <property type="nucleotide sequence ID" value="NZ_JAUJFI010000218.1"/>
</dbReference>
<organism evidence="1 2">
    <name type="scientific">Azospirillum isscasi</name>
    <dbReference type="NCBI Taxonomy" id="3053926"/>
    <lineage>
        <taxon>Bacteria</taxon>
        <taxon>Pseudomonadati</taxon>
        <taxon>Pseudomonadota</taxon>
        <taxon>Alphaproteobacteria</taxon>
        <taxon>Rhodospirillales</taxon>
        <taxon>Azospirillaceae</taxon>
        <taxon>Azospirillum</taxon>
    </lineage>
</organism>